<geneLocation type="mitochondrion" evidence="11"/>
<accession>A0A142AFV4</accession>
<dbReference type="Pfam" id="PF00420">
    <property type="entry name" value="Oxidored_q2"/>
    <property type="match status" value="1"/>
</dbReference>
<sequence length="98" mass="10793">MNNMILTMVCLMPILAMINMLFNQTHFLMTLLSLESITLSLTVFVPLMLMNCNTPNTAMTVILLTFGACEASLGLSLMVSMSRSYGNDMLKSLTSTKC</sequence>
<evidence type="ECO:0000256" key="7">
    <source>
        <dbReference type="ARBA" id="ARBA00023027"/>
    </source>
</evidence>
<dbReference type="GO" id="GO:0016020">
    <property type="term" value="C:membrane"/>
    <property type="evidence" value="ECO:0007669"/>
    <property type="project" value="UniProtKB-SubCell"/>
</dbReference>
<evidence type="ECO:0000256" key="9">
    <source>
        <dbReference type="ARBA" id="ARBA00031586"/>
    </source>
</evidence>
<proteinExistence type="inferred from homology"/>
<evidence type="ECO:0000256" key="3">
    <source>
        <dbReference type="ARBA" id="ARBA00016612"/>
    </source>
</evidence>
<dbReference type="Gene3D" id="1.10.287.3510">
    <property type="match status" value="1"/>
</dbReference>
<keyword evidence="7" id="KW-0520">NAD</keyword>
<dbReference type="EMBL" id="KT429010">
    <property type="protein sequence ID" value="AMO26965.1"/>
    <property type="molecule type" value="Genomic_DNA"/>
</dbReference>
<comment type="similarity">
    <text evidence="2">Belongs to the complex I subunit 4L family.</text>
</comment>
<gene>
    <name evidence="11" type="primary">ND4L</name>
</gene>
<feature type="transmembrane region" description="Helical" evidence="10">
    <location>
        <begin position="61"/>
        <end position="81"/>
    </location>
</feature>
<keyword evidence="6 10" id="KW-1133">Transmembrane helix</keyword>
<keyword evidence="5" id="KW-1278">Translocase</keyword>
<feature type="transmembrane region" description="Helical" evidence="10">
    <location>
        <begin position="28"/>
        <end position="49"/>
    </location>
</feature>
<evidence type="ECO:0000313" key="11">
    <source>
        <dbReference type="EMBL" id="AMO26965.1"/>
    </source>
</evidence>
<evidence type="ECO:0000256" key="6">
    <source>
        <dbReference type="ARBA" id="ARBA00022989"/>
    </source>
</evidence>
<evidence type="ECO:0000256" key="4">
    <source>
        <dbReference type="ARBA" id="ARBA00022692"/>
    </source>
</evidence>
<dbReference type="InterPro" id="IPR039428">
    <property type="entry name" value="NUOK/Mnh_C1-like"/>
</dbReference>
<evidence type="ECO:0000256" key="8">
    <source>
        <dbReference type="ARBA" id="ARBA00023136"/>
    </source>
</evidence>
<comment type="subcellular location">
    <subcellularLocation>
        <location evidence="1">Membrane</location>
        <topology evidence="1">Multi-pass membrane protein</topology>
    </subcellularLocation>
</comment>
<keyword evidence="11" id="KW-0496">Mitochondrion</keyword>
<reference evidence="11" key="1">
    <citation type="submission" date="2015-08" db="EMBL/GenBank/DDBJ databases">
        <authorList>
            <person name="Babu N.S."/>
            <person name="Beckwith C.J."/>
            <person name="Beseler K.G."/>
            <person name="Brison A."/>
            <person name="Carone J.V."/>
            <person name="Caskin T.P."/>
            <person name="Diamond M."/>
            <person name="Durham M.E."/>
            <person name="Foxe J.M."/>
            <person name="Go M."/>
            <person name="Henderson B.A."/>
            <person name="Jones I.B."/>
            <person name="McGettigan J.A."/>
            <person name="Micheletti S.J."/>
            <person name="Nasrallah M.E."/>
            <person name="Ortiz D."/>
            <person name="Piller C.R."/>
            <person name="Privatt S.R."/>
            <person name="Schneider S.L."/>
            <person name="Sharp S."/>
            <person name="Smith T.C."/>
            <person name="Stanton J.D."/>
            <person name="Ullery H.E."/>
            <person name="Wilson R.J."/>
            <person name="Serrano M.G."/>
            <person name="Buck G."/>
            <person name="Lee V."/>
            <person name="Wang Y."/>
            <person name="Carvalho R."/>
            <person name="Voegtly L."/>
            <person name="Shi R."/>
            <person name="Duckworth R."/>
            <person name="Johnson A."/>
            <person name="Loviza R."/>
            <person name="Walstead R."/>
            <person name="Shah Z."/>
            <person name="Kiflezghi M."/>
            <person name="Wade K."/>
            <person name="Ball S.L."/>
            <person name="Bradley K.W."/>
            <person name="Asai D.J."/>
            <person name="Bowman C.A."/>
            <person name="Russell D.A."/>
            <person name="Pope W.H."/>
            <person name="Jacobs-Sera D."/>
            <person name="Hendrix R.W."/>
            <person name="Hatfull G.F."/>
        </authorList>
    </citation>
    <scope>NUCLEOTIDE SEQUENCE</scope>
</reference>
<dbReference type="AlphaFoldDB" id="A0A142AFV4"/>
<organism evidence="11">
    <name type="scientific">Amynthas sp. 1 LZ-2016</name>
    <dbReference type="NCBI Taxonomy" id="1811405"/>
    <lineage>
        <taxon>Eukaryota</taxon>
        <taxon>Metazoa</taxon>
        <taxon>Spiralia</taxon>
        <taxon>Lophotrochozoa</taxon>
        <taxon>Annelida</taxon>
        <taxon>Clitellata</taxon>
        <taxon>Oligochaeta</taxon>
        <taxon>Crassiclitellata</taxon>
        <taxon>Megascolecida</taxon>
        <taxon>Megascolecidae</taxon>
        <taxon>Amynthas</taxon>
    </lineage>
</organism>
<protein>
    <recommendedName>
        <fullName evidence="3">NADH-ubiquinone oxidoreductase chain 4L</fullName>
    </recommendedName>
    <alternativeName>
        <fullName evidence="9">NADH dehydrogenase subunit 4L</fullName>
    </alternativeName>
</protein>
<evidence type="ECO:0000256" key="1">
    <source>
        <dbReference type="ARBA" id="ARBA00004141"/>
    </source>
</evidence>
<feature type="transmembrane region" description="Helical" evidence="10">
    <location>
        <begin position="5"/>
        <end position="22"/>
    </location>
</feature>
<evidence type="ECO:0000256" key="5">
    <source>
        <dbReference type="ARBA" id="ARBA00022967"/>
    </source>
</evidence>
<evidence type="ECO:0000256" key="10">
    <source>
        <dbReference type="SAM" id="Phobius"/>
    </source>
</evidence>
<evidence type="ECO:0000256" key="2">
    <source>
        <dbReference type="ARBA" id="ARBA00010519"/>
    </source>
</evidence>
<name>A0A142AFV4_9ANNE</name>
<keyword evidence="4 10" id="KW-0812">Transmembrane</keyword>
<keyword evidence="8 10" id="KW-0472">Membrane</keyword>